<accession>A0A4S8L7F2</accession>
<evidence type="ECO:0000313" key="1">
    <source>
        <dbReference type="EMBL" id="THU84440.1"/>
    </source>
</evidence>
<evidence type="ECO:0000313" key="2">
    <source>
        <dbReference type="Proteomes" id="UP000297245"/>
    </source>
</evidence>
<dbReference type="EMBL" id="ML179599">
    <property type="protein sequence ID" value="THU84440.1"/>
    <property type="molecule type" value="Genomic_DNA"/>
</dbReference>
<protein>
    <submittedName>
        <fullName evidence="1">Uncharacterized protein</fullName>
    </submittedName>
</protein>
<name>A0A4S8L7F2_DENBC</name>
<gene>
    <name evidence="1" type="ORF">K435DRAFT_806691</name>
</gene>
<organism evidence="1 2">
    <name type="scientific">Dendrothele bispora (strain CBS 962.96)</name>
    <dbReference type="NCBI Taxonomy" id="1314807"/>
    <lineage>
        <taxon>Eukaryota</taxon>
        <taxon>Fungi</taxon>
        <taxon>Dikarya</taxon>
        <taxon>Basidiomycota</taxon>
        <taxon>Agaricomycotina</taxon>
        <taxon>Agaricomycetes</taxon>
        <taxon>Agaricomycetidae</taxon>
        <taxon>Agaricales</taxon>
        <taxon>Agaricales incertae sedis</taxon>
        <taxon>Dendrothele</taxon>
    </lineage>
</organism>
<proteinExistence type="predicted"/>
<dbReference type="AlphaFoldDB" id="A0A4S8L7F2"/>
<reference evidence="1 2" key="1">
    <citation type="journal article" date="2019" name="Nat. Ecol. Evol.">
        <title>Megaphylogeny resolves global patterns of mushroom evolution.</title>
        <authorList>
            <person name="Varga T."/>
            <person name="Krizsan K."/>
            <person name="Foldi C."/>
            <person name="Dima B."/>
            <person name="Sanchez-Garcia M."/>
            <person name="Sanchez-Ramirez S."/>
            <person name="Szollosi G.J."/>
            <person name="Szarkandi J.G."/>
            <person name="Papp V."/>
            <person name="Albert L."/>
            <person name="Andreopoulos W."/>
            <person name="Angelini C."/>
            <person name="Antonin V."/>
            <person name="Barry K.W."/>
            <person name="Bougher N.L."/>
            <person name="Buchanan P."/>
            <person name="Buyck B."/>
            <person name="Bense V."/>
            <person name="Catcheside P."/>
            <person name="Chovatia M."/>
            <person name="Cooper J."/>
            <person name="Damon W."/>
            <person name="Desjardin D."/>
            <person name="Finy P."/>
            <person name="Geml J."/>
            <person name="Haridas S."/>
            <person name="Hughes K."/>
            <person name="Justo A."/>
            <person name="Karasinski D."/>
            <person name="Kautmanova I."/>
            <person name="Kiss B."/>
            <person name="Kocsube S."/>
            <person name="Kotiranta H."/>
            <person name="LaButti K.M."/>
            <person name="Lechner B.E."/>
            <person name="Liimatainen K."/>
            <person name="Lipzen A."/>
            <person name="Lukacs Z."/>
            <person name="Mihaltcheva S."/>
            <person name="Morgado L.N."/>
            <person name="Niskanen T."/>
            <person name="Noordeloos M.E."/>
            <person name="Ohm R.A."/>
            <person name="Ortiz-Santana B."/>
            <person name="Ovrebo C."/>
            <person name="Racz N."/>
            <person name="Riley R."/>
            <person name="Savchenko A."/>
            <person name="Shiryaev A."/>
            <person name="Soop K."/>
            <person name="Spirin V."/>
            <person name="Szebenyi C."/>
            <person name="Tomsovsky M."/>
            <person name="Tulloss R.E."/>
            <person name="Uehling J."/>
            <person name="Grigoriev I.V."/>
            <person name="Vagvolgyi C."/>
            <person name="Papp T."/>
            <person name="Martin F.M."/>
            <person name="Miettinen O."/>
            <person name="Hibbett D.S."/>
            <person name="Nagy L.G."/>
        </authorList>
    </citation>
    <scope>NUCLEOTIDE SEQUENCE [LARGE SCALE GENOMIC DNA]</scope>
    <source>
        <strain evidence="1 2">CBS 962.96</strain>
    </source>
</reference>
<sequence length="133" mass="15276">MWLCTTGNRAEEQLVVVNSADNTNPDFRTPKLGSELQEAIRVYDFEKITRGEGKKAARKVELVIDHGANEELILRQEWNPYVLGGMRQIYELRELDEYRSFSFRPIFVQNADENAGTELRSDASMSLEEQSTC</sequence>
<keyword evidence="2" id="KW-1185">Reference proteome</keyword>
<dbReference type="Proteomes" id="UP000297245">
    <property type="component" value="Unassembled WGS sequence"/>
</dbReference>